<dbReference type="AlphaFoldDB" id="A0A5A5SBH0"/>
<reference evidence="1 2" key="1">
    <citation type="submission" date="2018-09" db="EMBL/GenBank/DDBJ databases">
        <title>Evolutionary history of phycoerythrin pigmentation in the water bloom-forming cyanobacterium Microcystis aeruginosa.</title>
        <authorList>
            <person name="Tanabe Y."/>
            <person name="Tanabe Y."/>
            <person name="Yamaguchi H."/>
        </authorList>
    </citation>
    <scope>NUCLEOTIDE SEQUENCE [LARGE SCALE GENOMIC DNA]</scope>
    <source>
        <strain evidence="1 2">NIES-2521</strain>
    </source>
</reference>
<dbReference type="Proteomes" id="UP000324689">
    <property type="component" value="Unassembled WGS sequence"/>
</dbReference>
<dbReference type="EMBL" id="BHVQ01000102">
    <property type="protein sequence ID" value="GCA81996.1"/>
    <property type="molecule type" value="Genomic_DNA"/>
</dbReference>
<proteinExistence type="predicted"/>
<evidence type="ECO:0000313" key="2">
    <source>
        <dbReference type="Proteomes" id="UP000324689"/>
    </source>
</evidence>
<protein>
    <submittedName>
        <fullName evidence="1">Uncharacterized protein</fullName>
    </submittedName>
</protein>
<comment type="caution">
    <text evidence="1">The sequence shown here is derived from an EMBL/GenBank/DDBJ whole genome shotgun (WGS) entry which is preliminary data.</text>
</comment>
<dbReference type="RefSeq" id="WP_216643864.1">
    <property type="nucleotide sequence ID" value="NZ_BHVQ01000102.1"/>
</dbReference>
<sequence>MTKKTILARIEFYNFLSHYFWIIDQMLDFCLKQLQYARLLTSGALDSIALSTETDNLISERENILQVRKEIEAYLKQVKGLSSQIQGSISYCKTKENECSITVRSIKHRS</sequence>
<gene>
    <name evidence="1" type="ORF">MiTs_04018</name>
</gene>
<accession>A0A5A5SBH0</accession>
<name>A0A5A5SBH0_MICAE</name>
<evidence type="ECO:0000313" key="1">
    <source>
        <dbReference type="EMBL" id="GCA81996.1"/>
    </source>
</evidence>
<organism evidence="1 2">
    <name type="scientific">Microcystis aeruginosa NIES-2521</name>
    <dbReference type="NCBI Taxonomy" id="2303983"/>
    <lineage>
        <taxon>Bacteria</taxon>
        <taxon>Bacillati</taxon>
        <taxon>Cyanobacteriota</taxon>
        <taxon>Cyanophyceae</taxon>
        <taxon>Oscillatoriophycideae</taxon>
        <taxon>Chroococcales</taxon>
        <taxon>Microcystaceae</taxon>
        <taxon>Microcystis</taxon>
    </lineage>
</organism>